<protein>
    <submittedName>
        <fullName evidence="3">Myb/SANT-like DNA-binding domain</fullName>
    </submittedName>
</protein>
<accession>A0AAW1JII2</accession>
<dbReference type="InterPro" id="IPR044822">
    <property type="entry name" value="Myb_DNA-bind_4"/>
</dbReference>
<feature type="compositionally biased region" description="Polar residues" evidence="1">
    <location>
        <begin position="65"/>
        <end position="80"/>
    </location>
</feature>
<dbReference type="GO" id="GO:0003677">
    <property type="term" value="F:DNA binding"/>
    <property type="evidence" value="ECO:0007669"/>
    <property type="project" value="UniProtKB-KW"/>
</dbReference>
<organism evidence="3 4">
    <name type="scientific">Popillia japonica</name>
    <name type="common">Japanese beetle</name>
    <dbReference type="NCBI Taxonomy" id="7064"/>
    <lineage>
        <taxon>Eukaryota</taxon>
        <taxon>Metazoa</taxon>
        <taxon>Ecdysozoa</taxon>
        <taxon>Arthropoda</taxon>
        <taxon>Hexapoda</taxon>
        <taxon>Insecta</taxon>
        <taxon>Pterygota</taxon>
        <taxon>Neoptera</taxon>
        <taxon>Endopterygota</taxon>
        <taxon>Coleoptera</taxon>
        <taxon>Polyphaga</taxon>
        <taxon>Scarabaeiformia</taxon>
        <taxon>Scarabaeidae</taxon>
        <taxon>Rutelinae</taxon>
        <taxon>Popillia</taxon>
    </lineage>
</organism>
<evidence type="ECO:0000259" key="2">
    <source>
        <dbReference type="Pfam" id="PF13837"/>
    </source>
</evidence>
<feature type="region of interest" description="Disordered" evidence="1">
    <location>
        <begin position="65"/>
        <end position="124"/>
    </location>
</feature>
<evidence type="ECO:0000313" key="4">
    <source>
        <dbReference type="Proteomes" id="UP001458880"/>
    </source>
</evidence>
<keyword evidence="3" id="KW-0238">DNA-binding</keyword>
<dbReference type="EMBL" id="JASPKY010000366">
    <property type="protein sequence ID" value="KAK9703617.1"/>
    <property type="molecule type" value="Genomic_DNA"/>
</dbReference>
<dbReference type="AlphaFoldDB" id="A0AAW1JII2"/>
<comment type="caution">
    <text evidence="3">The sequence shown here is derived from an EMBL/GenBank/DDBJ whole genome shotgun (WGS) entry which is preliminary data.</text>
</comment>
<dbReference type="PANTHER" id="PTHR47595">
    <property type="entry name" value="HEAT SHOCK 70 KDA PROTEIN 14"/>
    <property type="match status" value="1"/>
</dbReference>
<name>A0AAW1JII2_POPJA</name>
<gene>
    <name evidence="3" type="ORF">QE152_g29247</name>
</gene>
<feature type="compositionally biased region" description="Basic and acidic residues" evidence="1">
    <location>
        <begin position="115"/>
        <end position="124"/>
    </location>
</feature>
<evidence type="ECO:0000256" key="1">
    <source>
        <dbReference type="SAM" id="MobiDB-lite"/>
    </source>
</evidence>
<keyword evidence="4" id="KW-1185">Reference proteome</keyword>
<feature type="domain" description="Myb/SANT-like DNA-binding" evidence="2">
    <location>
        <begin position="1"/>
        <end position="50"/>
    </location>
</feature>
<dbReference type="Pfam" id="PF13837">
    <property type="entry name" value="Myb_DNA-bind_4"/>
    <property type="match status" value="1"/>
</dbReference>
<sequence>MVQKGYIVTGDECDIKFRNLKETYKRIKENNSETGRGTITWPYFDQFDSIFAFSYAVQPLATASNTKGYMSRPSTSTDTVPTYKDISDDTISSPVPTKKRRVASNNEVEPAWMTEFRRDQQERQ</sequence>
<evidence type="ECO:0000313" key="3">
    <source>
        <dbReference type="EMBL" id="KAK9703617.1"/>
    </source>
</evidence>
<reference evidence="3 4" key="1">
    <citation type="journal article" date="2024" name="BMC Genomics">
        <title>De novo assembly and annotation of Popillia japonica's genome with initial clues to its potential as an invasive pest.</title>
        <authorList>
            <person name="Cucini C."/>
            <person name="Boschi S."/>
            <person name="Funari R."/>
            <person name="Cardaioli E."/>
            <person name="Iannotti N."/>
            <person name="Marturano G."/>
            <person name="Paoli F."/>
            <person name="Bruttini M."/>
            <person name="Carapelli A."/>
            <person name="Frati F."/>
            <person name="Nardi F."/>
        </authorList>
    </citation>
    <scope>NUCLEOTIDE SEQUENCE [LARGE SCALE GENOMIC DNA]</scope>
    <source>
        <strain evidence="3">DMR45628</strain>
    </source>
</reference>
<proteinExistence type="predicted"/>
<dbReference type="PANTHER" id="PTHR47595:SF1">
    <property type="entry name" value="MYB_SANT-LIKE DNA-BINDING DOMAIN-CONTAINING PROTEIN"/>
    <property type="match status" value="1"/>
</dbReference>
<dbReference type="Proteomes" id="UP001458880">
    <property type="component" value="Unassembled WGS sequence"/>
</dbReference>